<evidence type="ECO:0000313" key="6">
    <source>
        <dbReference type="EMBL" id="MBU5484121.1"/>
    </source>
</evidence>
<evidence type="ECO:0000259" key="5">
    <source>
        <dbReference type="SMART" id="SM00062"/>
    </source>
</evidence>
<keyword evidence="7" id="KW-1185">Reference proteome</keyword>
<keyword evidence="3 4" id="KW-0732">Signal</keyword>
<evidence type="ECO:0000256" key="1">
    <source>
        <dbReference type="ARBA" id="ARBA00004418"/>
    </source>
</evidence>
<dbReference type="SMART" id="SM00062">
    <property type="entry name" value="PBPb"/>
    <property type="match status" value="1"/>
</dbReference>
<feature type="signal peptide" evidence="4">
    <location>
        <begin position="1"/>
        <end position="21"/>
    </location>
</feature>
<feature type="chain" id="PRO_5047133636" evidence="4">
    <location>
        <begin position="22"/>
        <end position="349"/>
    </location>
</feature>
<accession>A0ABS6EHD2</accession>
<organism evidence="6 7">
    <name type="scientific">Clostridium mobile</name>
    <dbReference type="NCBI Taxonomy" id="2841512"/>
    <lineage>
        <taxon>Bacteria</taxon>
        <taxon>Bacillati</taxon>
        <taxon>Bacillota</taxon>
        <taxon>Clostridia</taxon>
        <taxon>Eubacteriales</taxon>
        <taxon>Clostridiaceae</taxon>
        <taxon>Clostridium</taxon>
    </lineage>
</organism>
<dbReference type="EMBL" id="JAHLQF010000002">
    <property type="protein sequence ID" value="MBU5484121.1"/>
    <property type="molecule type" value="Genomic_DNA"/>
</dbReference>
<dbReference type="InterPro" id="IPR007210">
    <property type="entry name" value="ABC_Gly_betaine_transp_sub-bd"/>
</dbReference>
<gene>
    <name evidence="6" type="ORF">KQI86_07245</name>
</gene>
<dbReference type="InterPro" id="IPR010068">
    <property type="entry name" value="Peri-bd_TauA"/>
</dbReference>
<dbReference type="PANTHER" id="PTHR30024">
    <property type="entry name" value="ALIPHATIC SULFONATES-BINDING PROTEIN-RELATED"/>
    <property type="match status" value="1"/>
</dbReference>
<feature type="domain" description="Solute-binding protein family 3/N-terminal" evidence="5">
    <location>
        <begin position="45"/>
        <end position="264"/>
    </location>
</feature>
<comment type="caution">
    <text evidence="6">The sequence shown here is derived from an EMBL/GenBank/DDBJ whole genome shotgun (WGS) entry which is preliminary data.</text>
</comment>
<sequence>MNFKKILANVAMVAITATLFAGCAASKKPVDSAKNDGTSSNLPKVVNIGTQQMPNDEKIAIAKDFFEEELGVKVKVIEFQAGDIRNALVSKDIDFALLGSASATQGIASGIDIETIWIHEVLGDAEQLVVKNNSNINSIKDLKGKKIGTPYTTTTHYSLLKALELNGMSEKDITLLDMQMPDIYAAWQRGDIDAAYAWEPTLSSLLKDGKSLISSKDMAEKGVITSNVEVVRREFAEKYPDLVTKYIKAVNKAVNLYNENQADAIKILSDSLEITPEEALKQTKGSIWLTAEQQLDPAYFGTSDKKGNLVKSLKDTADFLYKQKNLKTEPQLDTFEKAVNPSFIEKALK</sequence>
<dbReference type="Pfam" id="PF04069">
    <property type="entry name" value="OpuAC"/>
    <property type="match status" value="1"/>
</dbReference>
<dbReference type="RefSeq" id="WP_216438613.1">
    <property type="nucleotide sequence ID" value="NZ_JAHLQF010000002.1"/>
</dbReference>
<evidence type="ECO:0000256" key="3">
    <source>
        <dbReference type="ARBA" id="ARBA00022729"/>
    </source>
</evidence>
<dbReference type="Proteomes" id="UP000726170">
    <property type="component" value="Unassembled WGS sequence"/>
</dbReference>
<proteinExistence type="inferred from homology"/>
<comment type="subcellular location">
    <subcellularLocation>
        <location evidence="1">Periplasm</location>
    </subcellularLocation>
</comment>
<dbReference type="InterPro" id="IPR001638">
    <property type="entry name" value="Solute-binding_3/MltF_N"/>
</dbReference>
<dbReference type="CDD" id="cd13560">
    <property type="entry name" value="PBP2_taurine"/>
    <property type="match status" value="1"/>
</dbReference>
<name>A0ABS6EHD2_9CLOT</name>
<evidence type="ECO:0000256" key="2">
    <source>
        <dbReference type="ARBA" id="ARBA00010742"/>
    </source>
</evidence>
<dbReference type="InterPro" id="IPR010067">
    <property type="entry name" value="ABC_SsuA_sub-bd"/>
</dbReference>
<dbReference type="PROSITE" id="PS51257">
    <property type="entry name" value="PROKAR_LIPOPROTEIN"/>
    <property type="match status" value="1"/>
</dbReference>
<comment type="similarity">
    <text evidence="2">Belongs to the bacterial solute-binding protein SsuA/TauA family.</text>
</comment>
<dbReference type="NCBIfam" id="TIGR01728">
    <property type="entry name" value="SsuA_fam"/>
    <property type="match status" value="1"/>
</dbReference>
<dbReference type="PANTHER" id="PTHR30024:SF47">
    <property type="entry name" value="TAURINE-BINDING PERIPLASMIC PROTEIN"/>
    <property type="match status" value="1"/>
</dbReference>
<protein>
    <submittedName>
        <fullName evidence="6">Aliphatic sulfonate ABC transporter substrate-binding protein</fullName>
    </submittedName>
</protein>
<evidence type="ECO:0000256" key="4">
    <source>
        <dbReference type="SAM" id="SignalP"/>
    </source>
</evidence>
<evidence type="ECO:0000313" key="7">
    <source>
        <dbReference type="Proteomes" id="UP000726170"/>
    </source>
</evidence>
<reference evidence="6 7" key="1">
    <citation type="submission" date="2021-06" db="EMBL/GenBank/DDBJ databases">
        <authorList>
            <person name="Sun Q."/>
            <person name="Li D."/>
        </authorList>
    </citation>
    <scope>NUCLEOTIDE SEQUENCE [LARGE SCALE GENOMIC DNA]</scope>
    <source>
        <strain evidence="6 7">MSJ-11</strain>
    </source>
</reference>